<feature type="transmembrane region" description="Helical" evidence="7">
    <location>
        <begin position="476"/>
        <end position="496"/>
    </location>
</feature>
<evidence type="ECO:0000256" key="1">
    <source>
        <dbReference type="ARBA" id="ARBA00004651"/>
    </source>
</evidence>
<dbReference type="PANTHER" id="PTHR30250">
    <property type="entry name" value="PST FAMILY PREDICTED COLANIC ACID TRANSPORTER"/>
    <property type="match status" value="1"/>
</dbReference>
<feature type="transmembrane region" description="Helical" evidence="7">
    <location>
        <begin position="253"/>
        <end position="274"/>
    </location>
</feature>
<evidence type="ECO:0000256" key="4">
    <source>
        <dbReference type="ARBA" id="ARBA00022989"/>
    </source>
</evidence>
<feature type="transmembrane region" description="Helical" evidence="7">
    <location>
        <begin position="329"/>
        <end position="351"/>
    </location>
</feature>
<evidence type="ECO:0000256" key="3">
    <source>
        <dbReference type="ARBA" id="ARBA00022692"/>
    </source>
</evidence>
<dbReference type="InterPro" id="IPR050833">
    <property type="entry name" value="Poly_Biosynth_Transport"/>
</dbReference>
<feature type="transmembrane region" description="Helical" evidence="7">
    <location>
        <begin position="447"/>
        <end position="470"/>
    </location>
</feature>
<feature type="transmembrane region" description="Helical" evidence="7">
    <location>
        <begin position="286"/>
        <end position="308"/>
    </location>
</feature>
<evidence type="ECO:0000256" key="6">
    <source>
        <dbReference type="SAM" id="MobiDB-lite"/>
    </source>
</evidence>
<feature type="transmembrane region" description="Helical" evidence="7">
    <location>
        <begin position="210"/>
        <end position="232"/>
    </location>
</feature>
<protein>
    <submittedName>
        <fullName evidence="8">Unannotated protein</fullName>
    </submittedName>
</protein>
<keyword evidence="2" id="KW-1003">Cell membrane</keyword>
<feature type="region of interest" description="Disordered" evidence="6">
    <location>
        <begin position="1"/>
        <end position="24"/>
    </location>
</feature>
<accession>A0A6J7KXB2</accession>
<feature type="transmembrane region" description="Helical" evidence="7">
    <location>
        <begin position="102"/>
        <end position="128"/>
    </location>
</feature>
<gene>
    <name evidence="8" type="ORF">UFOPK3752_02233</name>
</gene>
<feature type="transmembrane region" description="Helical" evidence="7">
    <location>
        <begin position="39"/>
        <end position="57"/>
    </location>
</feature>
<dbReference type="CDD" id="cd13128">
    <property type="entry name" value="MATE_Wzx_like"/>
    <property type="match status" value="1"/>
</dbReference>
<evidence type="ECO:0000256" key="2">
    <source>
        <dbReference type="ARBA" id="ARBA00022475"/>
    </source>
</evidence>
<dbReference type="InterPro" id="IPR002797">
    <property type="entry name" value="Polysacc_synth"/>
</dbReference>
<feature type="transmembrane region" description="Helical" evidence="7">
    <location>
        <begin position="184"/>
        <end position="204"/>
    </location>
</feature>
<dbReference type="GO" id="GO:0005886">
    <property type="term" value="C:plasma membrane"/>
    <property type="evidence" value="ECO:0007669"/>
    <property type="project" value="UniProtKB-SubCell"/>
</dbReference>
<evidence type="ECO:0000256" key="7">
    <source>
        <dbReference type="SAM" id="Phobius"/>
    </source>
</evidence>
<feature type="transmembrane region" description="Helical" evidence="7">
    <location>
        <begin position="140"/>
        <end position="163"/>
    </location>
</feature>
<feature type="transmembrane region" description="Helical" evidence="7">
    <location>
        <begin position="63"/>
        <end position="82"/>
    </location>
</feature>
<comment type="subcellular location">
    <subcellularLocation>
        <location evidence="1">Cell membrane</location>
        <topology evidence="1">Multi-pass membrane protein</topology>
    </subcellularLocation>
</comment>
<keyword evidence="4 7" id="KW-1133">Transmembrane helix</keyword>
<name>A0A6J7KXB2_9ZZZZ</name>
<keyword evidence="3 7" id="KW-0812">Transmembrane</keyword>
<dbReference type="Pfam" id="PF01943">
    <property type="entry name" value="Polysacc_synt"/>
    <property type="match status" value="1"/>
</dbReference>
<reference evidence="8" key="1">
    <citation type="submission" date="2020-05" db="EMBL/GenBank/DDBJ databases">
        <authorList>
            <person name="Chiriac C."/>
            <person name="Salcher M."/>
            <person name="Ghai R."/>
            <person name="Kavagutti S V."/>
        </authorList>
    </citation>
    <scope>NUCLEOTIDE SEQUENCE</scope>
</reference>
<feature type="transmembrane region" description="Helical" evidence="7">
    <location>
        <begin position="393"/>
        <end position="413"/>
    </location>
</feature>
<evidence type="ECO:0000256" key="5">
    <source>
        <dbReference type="ARBA" id="ARBA00023136"/>
    </source>
</evidence>
<sequence>MSAPVDRSAAVEPVPRPPRGRATATTHVRGSALLLVGRLMSMGLGLVIQLLLVRLLAKEDFGAFAWALSVVTLVQAFVPLGLDRVDSRLMAVADERGDDRSLVGIIVGEALLISGLGTVVFVVVLLWHTHLGPGIAPSQTAANLLVIMVLLAPLGALDALVLATFATFGRSRSVFYRRYLIEPVLRLSAIVMVFAVGGGVYGLTVGYVSAALLGGLLYAWLLVRLLSEIGVLAELRGRIVIPMREMAREGFPLVSSTLIYAATTALPALVLGAVGTALEVAALRAALPLAMLSLAAGSAFAILYLPMVARLWDRNDRHAIRITYWRTSLWVSVSSFPALLLGVAFATPVTVTLLGERYASTSPILVVLTLGFWFQSAAGMSGPLLSVCGRRRYLLWANVGSLVLGGLACALLIPRFGPLGAAVATTITLVGASLLRSSGMDTLPPGFFDRHVSGPFAVMAAATVGCAVFQEWAGLSFIYALLVTTVVSLAVGIYALPYLDLPRTFPELVHLRVLGPVLARLATRRVDTSSNPYLGSGGSPRRRGVADADGAEAVALNSRRRDADFLFFPPTGVVRVGPVPLGGVEALLKAVPPGAAVAVALSSASRRLTRTRAALEARGLDGVELFWEAPRRSRCQMLVPLSSRAAVLVATRRHEGSARGVLLSRVSMVLVRCGLTWVVARDVIAIGRRGSR</sequence>
<proteinExistence type="predicted"/>
<keyword evidence="5 7" id="KW-0472">Membrane</keyword>
<evidence type="ECO:0000313" key="8">
    <source>
        <dbReference type="EMBL" id="CAB4960281.1"/>
    </source>
</evidence>
<feature type="transmembrane region" description="Helical" evidence="7">
    <location>
        <begin position="363"/>
        <end position="381"/>
    </location>
</feature>
<dbReference type="AlphaFoldDB" id="A0A6J7KXB2"/>
<dbReference type="PANTHER" id="PTHR30250:SF11">
    <property type="entry name" value="O-ANTIGEN TRANSPORTER-RELATED"/>
    <property type="match status" value="1"/>
</dbReference>
<organism evidence="8">
    <name type="scientific">freshwater metagenome</name>
    <dbReference type="NCBI Taxonomy" id="449393"/>
    <lineage>
        <taxon>unclassified sequences</taxon>
        <taxon>metagenomes</taxon>
        <taxon>ecological metagenomes</taxon>
    </lineage>
</organism>
<dbReference type="EMBL" id="CAFBND010000150">
    <property type="protein sequence ID" value="CAB4960281.1"/>
    <property type="molecule type" value="Genomic_DNA"/>
</dbReference>